<feature type="domain" description="Poly(A) RNA polymerase mitochondrial-like central palm" evidence="3">
    <location>
        <begin position="396"/>
        <end position="569"/>
    </location>
</feature>
<feature type="compositionally biased region" description="Basic and acidic residues" evidence="2">
    <location>
        <begin position="122"/>
        <end position="136"/>
    </location>
</feature>
<dbReference type="PANTHER" id="PTHR23092:SF15">
    <property type="entry name" value="INACTIVE NON-CANONICAL POLY(A) RNA POLYMERASE PROTEIN TRF4-2-RELATED"/>
    <property type="match status" value="1"/>
</dbReference>
<feature type="compositionally biased region" description="Polar residues" evidence="2">
    <location>
        <begin position="66"/>
        <end position="75"/>
    </location>
</feature>
<dbReference type="GO" id="GO:0031499">
    <property type="term" value="C:TRAMP complex"/>
    <property type="evidence" value="ECO:0007669"/>
    <property type="project" value="TreeGrafter"/>
</dbReference>
<gene>
    <name evidence="4" type="ORF">EANT1437_LOCUS2814</name>
</gene>
<dbReference type="InterPro" id="IPR043519">
    <property type="entry name" value="NT_sf"/>
</dbReference>
<feature type="region of interest" description="Disordered" evidence="2">
    <location>
        <begin position="804"/>
        <end position="848"/>
    </location>
</feature>
<feature type="region of interest" description="Disordered" evidence="2">
    <location>
        <begin position="854"/>
        <end position="873"/>
    </location>
</feature>
<feature type="region of interest" description="Disordered" evidence="2">
    <location>
        <begin position="587"/>
        <end position="657"/>
    </location>
</feature>
<name>A0A7S2W0F9_9STRA</name>
<feature type="region of interest" description="Disordered" evidence="2">
    <location>
        <begin position="23"/>
        <end position="95"/>
    </location>
</feature>
<feature type="compositionally biased region" description="Polar residues" evidence="2">
    <location>
        <begin position="804"/>
        <end position="813"/>
    </location>
</feature>
<evidence type="ECO:0000256" key="2">
    <source>
        <dbReference type="SAM" id="MobiDB-lite"/>
    </source>
</evidence>
<evidence type="ECO:0000313" key="4">
    <source>
        <dbReference type="EMBL" id="CAD9659012.1"/>
    </source>
</evidence>
<dbReference type="AlphaFoldDB" id="A0A7S2W0F9"/>
<evidence type="ECO:0000256" key="1">
    <source>
        <dbReference type="SAM" id="Coils"/>
    </source>
</evidence>
<dbReference type="GO" id="GO:0031123">
    <property type="term" value="P:RNA 3'-end processing"/>
    <property type="evidence" value="ECO:0007669"/>
    <property type="project" value="TreeGrafter"/>
</dbReference>
<proteinExistence type="predicted"/>
<dbReference type="InterPro" id="IPR054708">
    <property type="entry name" value="MTPAP-like_central"/>
</dbReference>
<dbReference type="SUPFAM" id="SSF81301">
    <property type="entry name" value="Nucleotidyltransferase"/>
    <property type="match status" value="1"/>
</dbReference>
<feature type="region of interest" description="Disordered" evidence="2">
    <location>
        <begin position="236"/>
        <end position="275"/>
    </location>
</feature>
<feature type="region of interest" description="Disordered" evidence="2">
    <location>
        <begin position="344"/>
        <end position="365"/>
    </location>
</feature>
<evidence type="ECO:0000259" key="3">
    <source>
        <dbReference type="Pfam" id="PF22600"/>
    </source>
</evidence>
<dbReference type="Gene3D" id="1.10.1410.10">
    <property type="match status" value="2"/>
</dbReference>
<sequence length="1179" mass="127900">MSLVNGVSGACVVGGGRIEDKDEMDNEVWETVESKSARGTGKKKNSNSSTSGRSLTDRHGCDGFGSHSNTATNSRNRNKGRSKQSRQRNMKVKMAKDVMNLILDRVDDEITKKKRTVGGISNEDRRKINDERRKATNEPNQAAASSYLAASVLTSRNTKVASLRDVLVGRGTRMQTPVLPVGTTTHSSTNASVKGVKHRTFTGQDRFHDKVSHSISLAETRTKPSQQIISRIRKDSGIGGPIKKTGSHASVDQNTVPTVPETLSGVSATTQSSCNTENDRRYIRAGAAKDTDKKLSSRQTIVEGNIAESEFPDKSREICRSDEEDNTAAIVDVGSTNVPPPLSTLLGPGNENGASSSVDSSLDAPRASRYRSYRHGLCGKEDDVGYHLLDVCDRLSDDMNSFMHKRSLALNVRRRERGVLLASLQETVQNIWSGRCHVEMYGSCATQLDLPSSDLDVVVCGLDKGDDINAVSQGINTKNYKNRHKNSLGSEDEGFITTGEYNSQLLEAQSHDNMHHNVHQNHHYYHPPSANGSRVLRLASELERQPWAVQVKPISTATVPVIKILADPSRLPGAAAAGVDWTLQHQHMTSHATAPASSSTTSSNSSNTSQRAQTDDQIQTTDTTQDEFHHNNNPNGPPSMVGLHTSQSSSFHGATPPWRGADVMNGLLSVDITFEGPEHGGIGSTAFSAQVVQEVCDETGLPPESTAVVQVVMVIKELLAQKRLNEPFSGGLSSYAIILLVVAVMKERRAIREEMERIERQRVAVAAESSGVVCGSSAEDKNIKDTSKFFPSELASRNMVWPVPTTNKVTSGENKTKPVALEPTKKQLSTSRIVNNKQDESGSISKQELEIGSQISSRNDGTKHSQAKSQLSKSSWAAIAKNKSVQKLSSSAQLSGVKSVCSSSSVNSDTISSTKKLDKNIEMINCVNNVIEEIEEGKEIFQSTSSPNDKTLERAEACDDNDRGTKSSLSCKEDFSLKSAIKSPLFPQGSNDVLEVLCSGETTAGKLLMHFLLFYGQLFEAQSTCVDVSGTHHPDFSSCDDKKYPETLNRFGHLHLSPFSPRKSGGAYDPVTGIFSVDPVVVYDPLEGAETNNVSRSCFAWSTIRWVFAQCYVTLSGVVERGAGLASDRNRNEWARPINNMSPATAKTAQLSKNGATVAPNDNQQADADGGLLELFISF</sequence>
<organism evidence="4">
    <name type="scientific">Eucampia antarctica</name>
    <dbReference type="NCBI Taxonomy" id="49252"/>
    <lineage>
        <taxon>Eukaryota</taxon>
        <taxon>Sar</taxon>
        <taxon>Stramenopiles</taxon>
        <taxon>Ochrophyta</taxon>
        <taxon>Bacillariophyta</taxon>
        <taxon>Mediophyceae</taxon>
        <taxon>Biddulphiophycidae</taxon>
        <taxon>Hemiaulales</taxon>
        <taxon>Hemiaulaceae</taxon>
        <taxon>Eucampia</taxon>
    </lineage>
</organism>
<dbReference type="PANTHER" id="PTHR23092">
    <property type="entry name" value="POLY(A) RNA POLYMERASE"/>
    <property type="match status" value="1"/>
</dbReference>
<dbReference type="EMBL" id="HBHI01005570">
    <property type="protein sequence ID" value="CAD9659012.1"/>
    <property type="molecule type" value="Transcribed_RNA"/>
</dbReference>
<dbReference type="InterPro" id="IPR045862">
    <property type="entry name" value="Trf4-like"/>
</dbReference>
<dbReference type="SUPFAM" id="SSF81631">
    <property type="entry name" value="PAP/OAS1 substrate-binding domain"/>
    <property type="match status" value="1"/>
</dbReference>
<dbReference type="GO" id="GO:0003729">
    <property type="term" value="F:mRNA binding"/>
    <property type="evidence" value="ECO:0007669"/>
    <property type="project" value="TreeGrafter"/>
</dbReference>
<dbReference type="Pfam" id="PF22600">
    <property type="entry name" value="MTPAP-like_central"/>
    <property type="match status" value="1"/>
</dbReference>
<protein>
    <recommendedName>
        <fullName evidence="3">Poly(A) RNA polymerase mitochondrial-like central palm domain-containing protein</fullName>
    </recommendedName>
</protein>
<feature type="compositionally biased region" description="Polar residues" evidence="2">
    <location>
        <begin position="826"/>
        <end position="846"/>
    </location>
</feature>
<dbReference type="GO" id="GO:1990817">
    <property type="term" value="F:poly(A) RNA polymerase activity"/>
    <property type="evidence" value="ECO:0007669"/>
    <property type="project" value="InterPro"/>
</dbReference>
<dbReference type="GO" id="GO:0005730">
    <property type="term" value="C:nucleolus"/>
    <property type="evidence" value="ECO:0007669"/>
    <property type="project" value="TreeGrafter"/>
</dbReference>
<feature type="compositionally biased region" description="Basic residues" evidence="2">
    <location>
        <begin position="76"/>
        <end position="93"/>
    </location>
</feature>
<feature type="coiled-coil region" evidence="1">
    <location>
        <begin position="741"/>
        <end position="768"/>
    </location>
</feature>
<accession>A0A7S2W0F9</accession>
<feature type="compositionally biased region" description="Low complexity" evidence="2">
    <location>
        <begin position="589"/>
        <end position="623"/>
    </location>
</feature>
<keyword evidence="1" id="KW-0175">Coiled coil</keyword>
<reference evidence="4" key="1">
    <citation type="submission" date="2021-01" db="EMBL/GenBank/DDBJ databases">
        <authorList>
            <person name="Corre E."/>
            <person name="Pelletier E."/>
            <person name="Niang G."/>
            <person name="Scheremetjew M."/>
            <person name="Finn R."/>
            <person name="Kale V."/>
            <person name="Holt S."/>
            <person name="Cochrane G."/>
            <person name="Meng A."/>
            <person name="Brown T."/>
            <person name="Cohen L."/>
        </authorList>
    </citation>
    <scope>NUCLEOTIDE SEQUENCE</scope>
    <source>
        <strain evidence="4">CCMP1452</strain>
    </source>
</reference>
<feature type="compositionally biased region" description="Polar residues" evidence="2">
    <location>
        <begin position="247"/>
        <end position="257"/>
    </location>
</feature>
<dbReference type="GO" id="GO:0043634">
    <property type="term" value="P:polyadenylation-dependent ncRNA catabolic process"/>
    <property type="evidence" value="ECO:0007669"/>
    <property type="project" value="TreeGrafter"/>
</dbReference>
<dbReference type="Gene3D" id="3.30.460.10">
    <property type="entry name" value="Beta Polymerase, domain 2"/>
    <property type="match status" value="2"/>
</dbReference>
<feature type="compositionally biased region" description="Polar residues" evidence="2">
    <location>
        <begin position="264"/>
        <end position="275"/>
    </location>
</feature>
<feature type="region of interest" description="Disordered" evidence="2">
    <location>
        <begin position="117"/>
        <end position="142"/>
    </location>
</feature>